<sequence length="174" mass="18653">MRLLPETDTERDRPSDSSSASPRLERVREGAVGGFVATLVMTAYRLPISRSLPPTARFWATYVGGGDEDDYPVQALVLHLLYGTIGGAAFGAMGALLDVTPSDDPDTEARREEVGLLAGVGYALALSMFGERVVLRRLLGMDPDPDESLVFHVGHVVYGLTLGTWVGSRSSDGE</sequence>
<dbReference type="KEGG" id="halx:M0R89_09565"/>
<dbReference type="GeneID" id="72185446"/>
<keyword evidence="4" id="KW-1185">Reference proteome</keyword>
<keyword evidence="2" id="KW-0472">Membrane</keyword>
<organism evidence="3 4">
    <name type="scientific">Halorussus limi</name>
    <dbReference type="NCBI Taxonomy" id="2938695"/>
    <lineage>
        <taxon>Archaea</taxon>
        <taxon>Methanobacteriati</taxon>
        <taxon>Methanobacteriota</taxon>
        <taxon>Stenosarchaea group</taxon>
        <taxon>Halobacteria</taxon>
        <taxon>Halobacteriales</taxon>
        <taxon>Haladaptataceae</taxon>
        <taxon>Halorussus</taxon>
    </lineage>
</organism>
<gene>
    <name evidence="3" type="ORF">M0R89_09565</name>
</gene>
<evidence type="ECO:0000313" key="4">
    <source>
        <dbReference type="Proteomes" id="UP000830729"/>
    </source>
</evidence>
<dbReference type="RefSeq" id="WP_248648856.1">
    <property type="nucleotide sequence ID" value="NZ_CP096659.1"/>
</dbReference>
<evidence type="ECO:0000256" key="1">
    <source>
        <dbReference type="SAM" id="MobiDB-lite"/>
    </source>
</evidence>
<dbReference type="EMBL" id="CP096659">
    <property type="protein sequence ID" value="UPV72797.1"/>
    <property type="molecule type" value="Genomic_DNA"/>
</dbReference>
<name>A0A8U0HPJ0_9EURY</name>
<dbReference type="AlphaFoldDB" id="A0A8U0HPJ0"/>
<protein>
    <submittedName>
        <fullName evidence="3">Uncharacterized protein</fullName>
    </submittedName>
</protein>
<feature type="region of interest" description="Disordered" evidence="1">
    <location>
        <begin position="1"/>
        <end position="25"/>
    </location>
</feature>
<feature type="transmembrane region" description="Helical" evidence="2">
    <location>
        <begin position="116"/>
        <end position="135"/>
    </location>
</feature>
<keyword evidence="2" id="KW-0812">Transmembrane</keyword>
<evidence type="ECO:0000256" key="2">
    <source>
        <dbReference type="SAM" id="Phobius"/>
    </source>
</evidence>
<dbReference type="Proteomes" id="UP000830729">
    <property type="component" value="Chromosome"/>
</dbReference>
<feature type="transmembrane region" description="Helical" evidence="2">
    <location>
        <begin position="76"/>
        <end position="96"/>
    </location>
</feature>
<reference evidence="3 4" key="1">
    <citation type="submission" date="2022-04" db="EMBL/GenBank/DDBJ databases">
        <title>Diverse halophilic archaea isolated from saline environments.</title>
        <authorList>
            <person name="Cui H.-L."/>
        </authorList>
    </citation>
    <scope>NUCLEOTIDE SEQUENCE [LARGE SCALE GENOMIC DNA]</scope>
    <source>
        <strain evidence="3 4">XZYJT49</strain>
    </source>
</reference>
<proteinExistence type="predicted"/>
<keyword evidence="2" id="KW-1133">Transmembrane helix</keyword>
<accession>A0A8U0HPJ0</accession>
<evidence type="ECO:0000313" key="3">
    <source>
        <dbReference type="EMBL" id="UPV72797.1"/>
    </source>
</evidence>